<dbReference type="Pfam" id="PF01713">
    <property type="entry name" value="Smr"/>
    <property type="match status" value="1"/>
</dbReference>
<dbReference type="InterPro" id="IPR052772">
    <property type="entry name" value="Endo/PolyKinase_Domain-Protein"/>
</dbReference>
<comment type="caution">
    <text evidence="4">The sequence shown here is derived from an EMBL/GenBank/DDBJ whole genome shotgun (WGS) entry which is preliminary data.</text>
</comment>
<feature type="region of interest" description="Disordered" evidence="1">
    <location>
        <begin position="813"/>
        <end position="852"/>
    </location>
</feature>
<dbReference type="Proteomes" id="UP000517678">
    <property type="component" value="Unassembled WGS sequence"/>
</dbReference>
<dbReference type="InterPro" id="IPR009060">
    <property type="entry name" value="UBA-like_sf"/>
</dbReference>
<feature type="compositionally biased region" description="Basic and acidic residues" evidence="1">
    <location>
        <begin position="824"/>
        <end position="836"/>
    </location>
</feature>
<dbReference type="SUPFAM" id="SSF52540">
    <property type="entry name" value="P-loop containing nucleoside triphosphate hydrolases"/>
    <property type="match status" value="1"/>
</dbReference>
<dbReference type="InterPro" id="IPR013899">
    <property type="entry name" value="DUF1771"/>
</dbReference>
<feature type="non-terminal residue" evidence="4">
    <location>
        <position position="1"/>
    </location>
</feature>
<dbReference type="InterPro" id="IPR036063">
    <property type="entry name" value="Smr_dom_sf"/>
</dbReference>
<dbReference type="Pfam" id="PF08590">
    <property type="entry name" value="DUF1771"/>
    <property type="match status" value="1"/>
</dbReference>
<feature type="compositionally biased region" description="Polar residues" evidence="1">
    <location>
        <begin position="9"/>
        <end position="24"/>
    </location>
</feature>
<dbReference type="InterPro" id="IPR056720">
    <property type="entry name" value="DUF7818"/>
</dbReference>
<evidence type="ECO:0000256" key="1">
    <source>
        <dbReference type="SAM" id="MobiDB-lite"/>
    </source>
</evidence>
<feature type="region of interest" description="Disordered" evidence="1">
    <location>
        <begin position="1"/>
        <end position="26"/>
    </location>
</feature>
<dbReference type="GO" id="GO:0004519">
    <property type="term" value="F:endonuclease activity"/>
    <property type="evidence" value="ECO:0007669"/>
    <property type="project" value="TreeGrafter"/>
</dbReference>
<feature type="non-terminal residue" evidence="4">
    <location>
        <position position="1783"/>
    </location>
</feature>
<dbReference type="InterPro" id="IPR027417">
    <property type="entry name" value="P-loop_NTPase"/>
</dbReference>
<dbReference type="GO" id="GO:0043130">
    <property type="term" value="F:ubiquitin binding"/>
    <property type="evidence" value="ECO:0007669"/>
    <property type="project" value="InterPro"/>
</dbReference>
<protein>
    <submittedName>
        <fullName evidence="4">N4BP2 protein</fullName>
    </submittedName>
</protein>
<sequence length="1783" mass="199679">MPRKRKTGGSPSQKNGNSDRTAVTVSRGEPSHLVAQAVHYVNKEELFNSMSEMFSDLDPSVVYMVLSECDFKVENAMDHLLELSTHAKGVASSKTLGFDLAASSLPLVNQQRSIVNERMEESTAAHSNSGAAVDLSPGVQLTGELDSLLETAFQSYSLSDELPNSANDQIVHEHPVEHDGFTEFPQWEKSDSVCNVLLFPQQAETNSEVLENFCSSQPPVSQLSIQKSSPSPSDTFAQILEDSDLLEIHVQRDVASEVYKQSNGEISCENSDQTQDTVLDQSSVTAASGGSSQRPMELGLAVTGDPNSRCLEQHEDAVTVFSSYQAASLPEADICPETCNFKTQKSADTPQTQQGYNLNFSTPSGQSQQHWNLMAPVFYPSSGSHSFVIPVAASPGQWRPVSDCRTSEKGLFLSSPVVSNAWDGNPSLKVWGNQDTNSKLNLSQAQQPHVCHMMRKKMHLIGQVLVLLRGVPGSGKSYLARNLLEDNPGGIILSTDDYFYKRGQYHYDPDCLGEAHDWNRKRAKEAFEMRISPIIIDNTNIQAWEMKPYVALAQQFKYKVMFREPDTWWKFKPKELERRNIHGVSKEKIKKMLERYEHCLTVRSILDSSVPDKSEAAAWSDDPCQEESQRKREAHSDVKEEEGFAAEVEPLELAEVDKTSPSTSLTLESSCDPEHFQKEEKEMENNSVEHNSENSIVQDDLEINLSDCIKKELPLEKKEEKGLKIEKSTEAEMDEVDVIPAEETVNLHTGGAEEHSDNNILKVQTAAEQSGKMYMEPKSTQTSNTVEPSSLALDASGKPELLNFLGDWPVEQTMGQRVKRSRRLEKSPLKSDKEGETPSQQHSEIEKEQVGLPETCTVEKGHEEENLPCSCYSGSSDEVTPELQMLGYWPASVSLEQRQQRSRRMRKTNLNQCDEDRNTEGDTNMNALETVHVIHGSPGNTEEQQDIRSSPMHQEEIVANETVSEEKTQQSKRTRKHHKLALTFTNSSLLHPREEDHLFKLNMAEEKQDTDLCRQKSSYSQTESHDFALLWRLEKKMLFPETTKILHGRLDGFKPKDVDTASDSQGKIPYRVTYDKSTFVEESELIDVDESEKLDMLCKLFESVSFEALKDLYERCNKDIDWATGLLLDSDEKLRKAVDTECFQVSEAEPVVADLDFKASTNCDENLKDCKQTPQVLGTDDIFEASEGKNSSLGIAESRATKTAVTSADVSDSFTATSLDNSVELKNSVDSAPRTDTSNSAAGVIELSVSGKQKRESESPLEEAVYKPSLSQLDAGLPHDPNTTSTNLKFELNNESDSNPSESNAHNSEGTGLLLEMDRAPLVGPRSNKELEMDKETQESSRQIRGKEEIETPSGAATKAKRQSPIPASRAAFSIDCLELTLPPELALQLKEIFGPVGIDAGSLTVEDCVVHIDLNLAKVIHEKWKESILKRQRRDESCKLSAEVIQQIDTDDSEVLLSQNADSRIQKKKSSWAADTSNDIQTKTSATSDVFPFMDHWNAQIQKVSLRQIISEEIAMQERQDLNRVPSTARKDCAAKLKEKQLFEMFPTVNQNFLMDVFRDNNYSLEQTEQFLNCVLEADPVKTVIAQESVQQNETVSSYSAAKNREKKAKKNKEEDDPLCEMFQDFEYPQYDDLRAEAFCHQQKRQECLRKAGEAYRMGMKPVAAFYAHQGRLHEQKMKEANHAAAVQIFERVNTSLLPMNVLDLHGLHVDEAVNQLSRVLQEKSEEYQQTGGKPYLSVITGRGSHSQGGVARIRPAAIRYLTSHNFRFTEIKPGCLKVMLN</sequence>
<dbReference type="PANTHER" id="PTHR46535">
    <property type="entry name" value="NEDD4-BINDING PROTEIN 2"/>
    <property type="match status" value="1"/>
</dbReference>
<feature type="compositionally biased region" description="Low complexity" evidence="1">
    <location>
        <begin position="1291"/>
        <end position="1304"/>
    </location>
</feature>
<dbReference type="Gene3D" id="3.30.1370.110">
    <property type="match status" value="1"/>
</dbReference>
<dbReference type="SMART" id="SM00463">
    <property type="entry name" value="SMR"/>
    <property type="match status" value="1"/>
</dbReference>
<proteinExistence type="predicted"/>
<dbReference type="GO" id="GO:0005634">
    <property type="term" value="C:nucleus"/>
    <property type="evidence" value="ECO:0007669"/>
    <property type="project" value="TreeGrafter"/>
</dbReference>
<dbReference type="InterPro" id="IPR002625">
    <property type="entry name" value="Smr_dom"/>
</dbReference>
<name>A0A7K8B8W1_9CORV</name>
<feature type="compositionally biased region" description="Basic and acidic residues" evidence="1">
    <location>
        <begin position="627"/>
        <end position="642"/>
    </location>
</feature>
<dbReference type="InterPro" id="IPR056718">
    <property type="entry name" value="DUF7816"/>
</dbReference>
<dbReference type="PROSITE" id="PS50828">
    <property type="entry name" value="SMR"/>
    <property type="match status" value="1"/>
</dbReference>
<dbReference type="SUPFAM" id="SSF46934">
    <property type="entry name" value="UBA-like"/>
    <property type="match status" value="1"/>
</dbReference>
<dbReference type="PANTHER" id="PTHR46535:SF1">
    <property type="entry name" value="NEDD4-BINDING PROTEIN 2"/>
    <property type="match status" value="1"/>
</dbReference>
<dbReference type="InterPro" id="IPR003892">
    <property type="entry name" value="CUE"/>
</dbReference>
<dbReference type="Pfam" id="PF25124">
    <property type="entry name" value="DUF7816"/>
    <property type="match status" value="1"/>
</dbReference>
<feature type="region of interest" description="Disordered" evidence="1">
    <location>
        <begin position="1596"/>
        <end position="1615"/>
    </location>
</feature>
<feature type="domain" description="CUE" evidence="3">
    <location>
        <begin position="42"/>
        <end position="85"/>
    </location>
</feature>
<dbReference type="InterPro" id="IPR041801">
    <property type="entry name" value="N4BP2_CUE"/>
</dbReference>
<dbReference type="PROSITE" id="PS51140">
    <property type="entry name" value="CUE"/>
    <property type="match status" value="1"/>
</dbReference>
<reference evidence="4 5" key="1">
    <citation type="submission" date="2019-09" db="EMBL/GenBank/DDBJ databases">
        <title>Bird 10,000 Genomes (B10K) Project - Family phase.</title>
        <authorList>
            <person name="Zhang G."/>
        </authorList>
    </citation>
    <scope>NUCLEOTIDE SEQUENCE [LARGE SCALE GENOMIC DNA]</scope>
    <source>
        <strain evidence="4">B10K-DU-029-38</strain>
        <tissue evidence="4">Muscle</tissue>
    </source>
</reference>
<keyword evidence="5" id="KW-1185">Reference proteome</keyword>
<dbReference type="CDD" id="cd14365">
    <property type="entry name" value="CUE_N4BP2"/>
    <property type="match status" value="1"/>
</dbReference>
<feature type="domain" description="Smr" evidence="2">
    <location>
        <begin position="1704"/>
        <end position="1783"/>
    </location>
</feature>
<dbReference type="Gene3D" id="3.40.50.300">
    <property type="entry name" value="P-loop containing nucleotide triphosphate hydrolases"/>
    <property type="match status" value="1"/>
</dbReference>
<feature type="region of interest" description="Disordered" evidence="1">
    <location>
        <begin position="1227"/>
        <end position="1309"/>
    </location>
</feature>
<dbReference type="InterPro" id="IPR056719">
    <property type="entry name" value="DUF7817"/>
</dbReference>
<feature type="compositionally biased region" description="Polar residues" evidence="1">
    <location>
        <begin position="1227"/>
        <end position="1241"/>
    </location>
</feature>
<dbReference type="Pfam" id="PF25126">
    <property type="entry name" value="DUF7818"/>
    <property type="match status" value="1"/>
</dbReference>
<evidence type="ECO:0000259" key="2">
    <source>
        <dbReference type="PROSITE" id="PS50828"/>
    </source>
</evidence>
<feature type="region of interest" description="Disordered" evidence="1">
    <location>
        <begin position="1324"/>
        <end position="1365"/>
    </location>
</feature>
<dbReference type="SUPFAM" id="SSF160443">
    <property type="entry name" value="SMR domain-like"/>
    <property type="match status" value="1"/>
</dbReference>
<dbReference type="Pfam" id="PF25125">
    <property type="entry name" value="DUF7817"/>
    <property type="match status" value="1"/>
</dbReference>
<evidence type="ECO:0000313" key="4">
    <source>
        <dbReference type="EMBL" id="NXB11364.1"/>
    </source>
</evidence>
<dbReference type="Gene3D" id="1.10.8.10">
    <property type="entry name" value="DNA helicase RuvA subunit, C-terminal domain"/>
    <property type="match status" value="1"/>
</dbReference>
<dbReference type="Pfam" id="PF13671">
    <property type="entry name" value="AAA_33"/>
    <property type="match status" value="1"/>
</dbReference>
<dbReference type="EMBL" id="VZTF01008721">
    <property type="protein sequence ID" value="NXB11364.1"/>
    <property type="molecule type" value="Genomic_DNA"/>
</dbReference>
<feature type="region of interest" description="Disordered" evidence="1">
    <location>
        <begin position="612"/>
        <end position="646"/>
    </location>
</feature>
<evidence type="ECO:0000259" key="3">
    <source>
        <dbReference type="PROSITE" id="PS51140"/>
    </source>
</evidence>
<accession>A0A7K8B8W1</accession>
<organism evidence="4 5">
    <name type="scientific">Cnemophilus loriae</name>
    <name type="common">Loria's bird-of-paradise</name>
    <dbReference type="NCBI Taxonomy" id="254448"/>
    <lineage>
        <taxon>Eukaryota</taxon>
        <taxon>Metazoa</taxon>
        <taxon>Chordata</taxon>
        <taxon>Craniata</taxon>
        <taxon>Vertebrata</taxon>
        <taxon>Euteleostomi</taxon>
        <taxon>Archelosauria</taxon>
        <taxon>Archosauria</taxon>
        <taxon>Dinosauria</taxon>
        <taxon>Saurischia</taxon>
        <taxon>Theropoda</taxon>
        <taxon>Coelurosauria</taxon>
        <taxon>Aves</taxon>
        <taxon>Neognathae</taxon>
        <taxon>Neoaves</taxon>
        <taxon>Telluraves</taxon>
        <taxon>Australaves</taxon>
        <taxon>Passeriformes</taxon>
        <taxon>Corvoidea</taxon>
        <taxon>Corvidae</taxon>
        <taxon>Cnemophilus</taxon>
    </lineage>
</organism>
<dbReference type="SMART" id="SM01162">
    <property type="entry name" value="DUF1771"/>
    <property type="match status" value="1"/>
</dbReference>
<feature type="compositionally biased region" description="Basic and acidic residues" evidence="1">
    <location>
        <begin position="1327"/>
        <end position="1339"/>
    </location>
</feature>
<evidence type="ECO:0000313" key="5">
    <source>
        <dbReference type="Proteomes" id="UP000517678"/>
    </source>
</evidence>
<gene>
    <name evidence="4" type="primary">N4bp2</name>
    <name evidence="4" type="ORF">CNELOR_R09682</name>
</gene>